<dbReference type="PROSITE" id="PS51257">
    <property type="entry name" value="PROKAR_LIPOPROTEIN"/>
    <property type="match status" value="1"/>
</dbReference>
<dbReference type="Pfam" id="PF00496">
    <property type="entry name" value="SBP_bac_5"/>
    <property type="match status" value="1"/>
</dbReference>
<dbReference type="Proteomes" id="UP000269923">
    <property type="component" value="Unassembled WGS sequence"/>
</dbReference>
<dbReference type="EMBL" id="RQYC01000019">
    <property type="protein sequence ID" value="RRD89291.1"/>
    <property type="molecule type" value="Genomic_DNA"/>
</dbReference>
<feature type="domain" description="Solute-binding protein family 5" evidence="6">
    <location>
        <begin position="85"/>
        <end position="467"/>
    </location>
</feature>
<evidence type="ECO:0000256" key="2">
    <source>
        <dbReference type="ARBA" id="ARBA00005695"/>
    </source>
</evidence>
<dbReference type="CDD" id="cd08504">
    <property type="entry name" value="PBP2_OppA"/>
    <property type="match status" value="1"/>
</dbReference>
<keyword evidence="4 5" id="KW-0732">Signal</keyword>
<gene>
    <name evidence="7" type="ORF">EII21_09320</name>
</gene>
<dbReference type="InterPro" id="IPR000914">
    <property type="entry name" value="SBP_5_dom"/>
</dbReference>
<accession>A0A3P2A1J3</accession>
<dbReference type="OrthoDB" id="9801799at2"/>
<comment type="caution">
    <text evidence="7">The sequence shown here is derived from an EMBL/GenBank/DDBJ whole genome shotgun (WGS) entry which is preliminary data.</text>
</comment>
<keyword evidence="3" id="KW-0813">Transport</keyword>
<evidence type="ECO:0000256" key="1">
    <source>
        <dbReference type="ARBA" id="ARBA00004196"/>
    </source>
</evidence>
<dbReference type="GO" id="GO:0015833">
    <property type="term" value="P:peptide transport"/>
    <property type="evidence" value="ECO:0007669"/>
    <property type="project" value="TreeGrafter"/>
</dbReference>
<evidence type="ECO:0000256" key="4">
    <source>
        <dbReference type="ARBA" id="ARBA00022729"/>
    </source>
</evidence>
<evidence type="ECO:0000256" key="5">
    <source>
        <dbReference type="SAM" id="SignalP"/>
    </source>
</evidence>
<dbReference type="InterPro" id="IPR030678">
    <property type="entry name" value="Peptide/Ni-bd"/>
</dbReference>
<evidence type="ECO:0000313" key="8">
    <source>
        <dbReference type="Proteomes" id="UP000269923"/>
    </source>
</evidence>
<dbReference type="PANTHER" id="PTHR30290">
    <property type="entry name" value="PERIPLASMIC BINDING COMPONENT OF ABC TRANSPORTER"/>
    <property type="match status" value="1"/>
</dbReference>
<dbReference type="Gene3D" id="3.40.190.10">
    <property type="entry name" value="Periplasmic binding protein-like II"/>
    <property type="match status" value="1"/>
</dbReference>
<reference evidence="7 8" key="1">
    <citation type="submission" date="2018-11" db="EMBL/GenBank/DDBJ databases">
        <title>Genomes From Bacteria Associated with the Canine Oral Cavity: a Test Case for Automated Genome-Based Taxonomic Assignment.</title>
        <authorList>
            <person name="Coil D.A."/>
            <person name="Jospin G."/>
            <person name="Darling A.E."/>
            <person name="Wallis C."/>
            <person name="Davis I.J."/>
            <person name="Harris S."/>
            <person name="Eisen J.A."/>
            <person name="Holcombe L.J."/>
            <person name="O'Flynn C."/>
        </authorList>
    </citation>
    <scope>NUCLEOTIDE SEQUENCE [LARGE SCALE GENOMIC DNA]</scope>
    <source>
        <strain evidence="7 8">COT-280</strain>
    </source>
</reference>
<dbReference type="STRING" id="1121352.GCA_000620925_01798"/>
<dbReference type="GO" id="GO:0030288">
    <property type="term" value="C:outer membrane-bounded periplasmic space"/>
    <property type="evidence" value="ECO:0007669"/>
    <property type="project" value="TreeGrafter"/>
</dbReference>
<dbReference type="FunFam" id="3.10.105.10:FF:000001">
    <property type="entry name" value="Oligopeptide ABC transporter, oligopeptide-binding protein"/>
    <property type="match status" value="1"/>
</dbReference>
<dbReference type="PANTHER" id="PTHR30290:SF10">
    <property type="entry name" value="PERIPLASMIC OLIGOPEPTIDE-BINDING PROTEIN-RELATED"/>
    <property type="match status" value="1"/>
</dbReference>
<dbReference type="FunFam" id="3.90.76.10:FF:000001">
    <property type="entry name" value="Oligopeptide ABC transporter substrate-binding protein"/>
    <property type="match status" value="1"/>
</dbReference>
<dbReference type="RefSeq" id="WP_124795870.1">
    <property type="nucleotide sequence ID" value="NZ_RQYC01000019.1"/>
</dbReference>
<comment type="similarity">
    <text evidence="2">Belongs to the bacterial solute-binding protein 5 family.</text>
</comment>
<evidence type="ECO:0000259" key="6">
    <source>
        <dbReference type="Pfam" id="PF00496"/>
    </source>
</evidence>
<protein>
    <submittedName>
        <fullName evidence="7">Oligopeptide ABC transporter substrate-binding protein OppA</fullName>
    </submittedName>
</protein>
<keyword evidence="8" id="KW-1185">Reference proteome</keyword>
<dbReference type="Gene3D" id="3.10.105.10">
    <property type="entry name" value="Dipeptide-binding Protein, Domain 3"/>
    <property type="match status" value="1"/>
</dbReference>
<feature type="chain" id="PRO_5018149908" evidence="5">
    <location>
        <begin position="27"/>
        <end position="545"/>
    </location>
</feature>
<organism evidence="7 8">
    <name type="scientific">Conchiformibius steedae</name>
    <dbReference type="NCBI Taxonomy" id="153493"/>
    <lineage>
        <taxon>Bacteria</taxon>
        <taxon>Pseudomonadati</taxon>
        <taxon>Pseudomonadota</taxon>
        <taxon>Betaproteobacteria</taxon>
        <taxon>Neisseriales</taxon>
        <taxon>Neisseriaceae</taxon>
        <taxon>Conchiformibius</taxon>
    </lineage>
</organism>
<name>A0A3P2A1J3_9NEIS</name>
<dbReference type="PIRSF" id="PIRSF002741">
    <property type="entry name" value="MppA"/>
    <property type="match status" value="1"/>
</dbReference>
<dbReference type="GO" id="GO:0043190">
    <property type="term" value="C:ATP-binding cassette (ABC) transporter complex"/>
    <property type="evidence" value="ECO:0007669"/>
    <property type="project" value="InterPro"/>
</dbReference>
<comment type="subcellular location">
    <subcellularLocation>
        <location evidence="1">Cell envelope</location>
    </subcellularLocation>
</comment>
<evidence type="ECO:0000256" key="3">
    <source>
        <dbReference type="ARBA" id="ARBA00022448"/>
    </source>
</evidence>
<evidence type="ECO:0000313" key="7">
    <source>
        <dbReference type="EMBL" id="RRD89291.1"/>
    </source>
</evidence>
<feature type="signal peptide" evidence="5">
    <location>
        <begin position="1"/>
        <end position="26"/>
    </location>
</feature>
<dbReference type="GO" id="GO:1904680">
    <property type="term" value="F:peptide transmembrane transporter activity"/>
    <property type="evidence" value="ECO:0007669"/>
    <property type="project" value="TreeGrafter"/>
</dbReference>
<dbReference type="Gene3D" id="3.90.76.10">
    <property type="entry name" value="Dipeptide-binding Protein, Domain 1"/>
    <property type="match status" value="1"/>
</dbReference>
<dbReference type="SUPFAM" id="SSF53850">
    <property type="entry name" value="Periplasmic binding protein-like II"/>
    <property type="match status" value="1"/>
</dbReference>
<dbReference type="InterPro" id="IPR039424">
    <property type="entry name" value="SBP_5"/>
</dbReference>
<dbReference type="AlphaFoldDB" id="A0A3P2A1J3"/>
<sequence length="545" mass="60487">MKQPILLSTLCAALVLGVSACGGQQAQNQTAAASSALPAGKDNIILNLGAEPESLDPHKAGESASFDVIRQLLHGLVATDGEGNTVPALAEKWESPDNKVWTFHLRDAKWHNGDPITAHDFVYSLRRLTDPATASPYASYLADAKVQNAAAVQSGKAKPESLGVTAINDKTLQITLSQALPYFPDMMLLPVTYPVHRATVEKHGDKWTQPQNYTANAAYSLKEWTVNSQIILERSPAYYNHNHTRIKQIVFLPISDAAAALNRYRAGELDYAGVPPAQFQALKTSELANEMRTRPALCTFYYEPNHQSPLFQDVRVRRALNLAMNRDTIAHKVMGRGEQPAYQFTPPDIKGMGKAGISWQNQTQSERNRQAQQLLAAAGYSKDKPLRFELLYSNSDVAKQLVNASISLWQQALGADTVKIEAVSQEWKTSLETKRNGKFDMAFSGWCGDYNEASSFLNMLRANNGNNSARYRNPTFDQLLDTALNSSDAAARQRTYHQAEQQLEQDGAVIPLFQRISVSVLKPYVKGFSDNDPLKNWQVKDWYLQ</sequence>
<proteinExistence type="inferred from homology"/>